<dbReference type="InterPro" id="IPR008949">
    <property type="entry name" value="Isoprenoid_synthase_dom_sf"/>
</dbReference>
<proteinExistence type="inferred from homology"/>
<reference evidence="5 6" key="1">
    <citation type="journal article" date="2014" name="BMC Genomics">
        <title>Comparative genome sequencing reveals chemotype-specific gene clusters in the toxigenic black mold Stachybotrys.</title>
        <authorList>
            <person name="Semeiks J."/>
            <person name="Borek D."/>
            <person name="Otwinowski Z."/>
            <person name="Grishin N.V."/>
        </authorList>
    </citation>
    <scope>NUCLEOTIDE SEQUENCE [LARGE SCALE GENOMIC DNA]</scope>
    <source>
        <strain evidence="6">CBS 109288 / IBT 7711</strain>
    </source>
</reference>
<dbReference type="SUPFAM" id="SSF48576">
    <property type="entry name" value="Terpenoid synthases"/>
    <property type="match status" value="1"/>
</dbReference>
<protein>
    <recommendedName>
        <fullName evidence="4">Terpene synthase</fullName>
        <ecNumber evidence="4">4.2.3.-</ecNumber>
    </recommendedName>
</protein>
<evidence type="ECO:0000313" key="5">
    <source>
        <dbReference type="EMBL" id="KEY72560.1"/>
    </source>
</evidence>
<dbReference type="SFLD" id="SFLDS00005">
    <property type="entry name" value="Isoprenoid_Synthase_Type_I"/>
    <property type="match status" value="1"/>
</dbReference>
<evidence type="ECO:0000256" key="1">
    <source>
        <dbReference type="ARBA" id="ARBA00001946"/>
    </source>
</evidence>
<gene>
    <name evidence="5" type="ORF">S7711_05631</name>
</gene>
<keyword evidence="3 4" id="KW-0460">Magnesium</keyword>
<keyword evidence="4" id="KW-0456">Lyase</keyword>
<dbReference type="PANTHER" id="PTHR35201">
    <property type="entry name" value="TERPENE SYNTHASE"/>
    <property type="match status" value="1"/>
</dbReference>
<dbReference type="OrthoDB" id="2861623at2759"/>
<comment type="similarity">
    <text evidence="2 4">Belongs to the terpene synthase family.</text>
</comment>
<dbReference type="InterPro" id="IPR034686">
    <property type="entry name" value="Terpene_cyclase-like_2"/>
</dbReference>
<dbReference type="GO" id="GO:0010333">
    <property type="term" value="F:terpene synthase activity"/>
    <property type="evidence" value="ECO:0007669"/>
    <property type="project" value="InterPro"/>
</dbReference>
<sequence>MGDAPLDHAAVVAALKGQTLRVPDLWRYFAGWPAGRANRHYPAPLQPRVDAAILRIAAAQPLLERRLRDDLARLTALWYPDADEPAACALGLFAVWLVLWDDAVDANEGDLAGDYDRAEAWRAATLRTARAALGLGGDEAGALPSDAISAALLEFGASFAASSAPAQRQRAYDEVALFVRCCAQEQDLRLRGRIPGYDAYLEMRIGTVAGQLLCALVPYANGLRPLAPAVAESAHARALERQVSIILGLSNDVLSLKKELSTDCVINVVAALLGPGRTLDQVVDEVCGKIADAARDFDAAGEDLLRAVGGDAEAVLAARKFIDGCRFIVTGTLDFTLTSPRYGIFKLLREDGSLEIVL</sequence>
<evidence type="ECO:0000256" key="3">
    <source>
        <dbReference type="ARBA" id="ARBA00022842"/>
    </source>
</evidence>
<keyword evidence="6" id="KW-1185">Reference proteome</keyword>
<name>A0A084B4T1_STACB</name>
<organism evidence="5 6">
    <name type="scientific">Stachybotrys chartarum (strain CBS 109288 / IBT 7711)</name>
    <name type="common">Toxic black mold</name>
    <name type="synonym">Stilbospora chartarum</name>
    <dbReference type="NCBI Taxonomy" id="1280523"/>
    <lineage>
        <taxon>Eukaryota</taxon>
        <taxon>Fungi</taxon>
        <taxon>Dikarya</taxon>
        <taxon>Ascomycota</taxon>
        <taxon>Pezizomycotina</taxon>
        <taxon>Sordariomycetes</taxon>
        <taxon>Hypocreomycetidae</taxon>
        <taxon>Hypocreales</taxon>
        <taxon>Stachybotryaceae</taxon>
        <taxon>Stachybotrys</taxon>
    </lineage>
</organism>
<dbReference type="AlphaFoldDB" id="A0A084B4T1"/>
<dbReference type="GO" id="GO:0046872">
    <property type="term" value="F:metal ion binding"/>
    <property type="evidence" value="ECO:0007669"/>
    <property type="project" value="UniProtKB-KW"/>
</dbReference>
<dbReference type="HOGENOM" id="CLU_042538_3_1_1"/>
<dbReference type="GO" id="GO:0008299">
    <property type="term" value="P:isoprenoid biosynthetic process"/>
    <property type="evidence" value="ECO:0007669"/>
    <property type="project" value="UniProtKB-ARBA"/>
</dbReference>
<dbReference type="EMBL" id="KL648070">
    <property type="protein sequence ID" value="KEY72560.1"/>
    <property type="molecule type" value="Genomic_DNA"/>
</dbReference>
<comment type="cofactor">
    <cofactor evidence="1 4">
        <name>Mg(2+)</name>
        <dbReference type="ChEBI" id="CHEBI:18420"/>
    </cofactor>
</comment>
<evidence type="ECO:0000313" key="6">
    <source>
        <dbReference type="Proteomes" id="UP000028045"/>
    </source>
</evidence>
<evidence type="ECO:0000256" key="4">
    <source>
        <dbReference type="RuleBase" id="RU366034"/>
    </source>
</evidence>
<evidence type="ECO:0000256" key="2">
    <source>
        <dbReference type="ARBA" id="ARBA00006333"/>
    </source>
</evidence>
<dbReference type="EC" id="4.2.3.-" evidence="4"/>
<dbReference type="PANTHER" id="PTHR35201:SF4">
    <property type="entry name" value="BETA-PINACENE SYNTHASE-RELATED"/>
    <property type="match status" value="1"/>
</dbReference>
<accession>A0A084B4T1</accession>
<keyword evidence="4" id="KW-0479">Metal-binding</keyword>
<dbReference type="Proteomes" id="UP000028045">
    <property type="component" value="Unassembled WGS sequence"/>
</dbReference>
<dbReference type="SFLD" id="SFLDG01020">
    <property type="entry name" value="Terpene_Cyclase_Like_2"/>
    <property type="match status" value="1"/>
</dbReference>
<dbReference type="Gene3D" id="1.10.600.10">
    <property type="entry name" value="Farnesyl Diphosphate Synthase"/>
    <property type="match status" value="1"/>
</dbReference>
<dbReference type="Pfam" id="PF19086">
    <property type="entry name" value="Terpene_syn_C_2"/>
    <property type="match status" value="1"/>
</dbReference>